<name>Q2J652_FRACC</name>
<keyword evidence="2" id="KW-1185">Reference proteome</keyword>
<protein>
    <submittedName>
        <fullName evidence="1">Uncharacterized protein</fullName>
    </submittedName>
</protein>
<dbReference type="EMBL" id="CP000249">
    <property type="protein sequence ID" value="ABD13240.1"/>
    <property type="molecule type" value="Genomic_DNA"/>
</dbReference>
<evidence type="ECO:0000313" key="2">
    <source>
        <dbReference type="Proteomes" id="UP000001937"/>
    </source>
</evidence>
<accession>Q2J652</accession>
<organism evidence="1 2">
    <name type="scientific">Frankia casuarinae (strain DSM 45818 / CECT 9043 / HFP020203 / CcI3)</name>
    <dbReference type="NCBI Taxonomy" id="106370"/>
    <lineage>
        <taxon>Bacteria</taxon>
        <taxon>Bacillati</taxon>
        <taxon>Actinomycetota</taxon>
        <taxon>Actinomycetes</taxon>
        <taxon>Frankiales</taxon>
        <taxon>Frankiaceae</taxon>
        <taxon>Frankia</taxon>
    </lineage>
</organism>
<reference evidence="1 2" key="1">
    <citation type="journal article" date="2007" name="Genome Res.">
        <title>Genome characteristics of facultatively symbiotic Frankia sp. strains reflect host range and host plant biogeography.</title>
        <authorList>
            <person name="Normand P."/>
            <person name="Lapierre P."/>
            <person name="Tisa L.S."/>
            <person name="Gogarten J.P."/>
            <person name="Alloisio N."/>
            <person name="Bagnarol E."/>
            <person name="Bassi C.A."/>
            <person name="Berry A.M."/>
            <person name="Bickhart D.M."/>
            <person name="Choisne N."/>
            <person name="Couloux A."/>
            <person name="Cournoyer B."/>
            <person name="Cruveiller S."/>
            <person name="Daubin V."/>
            <person name="Demange N."/>
            <person name="Francino M.P."/>
            <person name="Goltsman E."/>
            <person name="Huang Y."/>
            <person name="Kopp O.R."/>
            <person name="Labarre L."/>
            <person name="Lapidus A."/>
            <person name="Lavire C."/>
            <person name="Marechal J."/>
            <person name="Martinez M."/>
            <person name="Mastronunzio J.E."/>
            <person name="Mullin B.C."/>
            <person name="Niemann J."/>
            <person name="Pujic P."/>
            <person name="Rawnsley T."/>
            <person name="Rouy Z."/>
            <person name="Schenowitz C."/>
            <person name="Sellstedt A."/>
            <person name="Tavares F."/>
            <person name="Tomkins J.P."/>
            <person name="Vallenet D."/>
            <person name="Valverde C."/>
            <person name="Wall L.G."/>
            <person name="Wang Y."/>
            <person name="Medigue C."/>
            <person name="Benson D.R."/>
        </authorList>
    </citation>
    <scope>NUCLEOTIDE SEQUENCE [LARGE SCALE GENOMIC DNA]</scope>
    <source>
        <strain evidence="2">DSM 45818 / CECT 9043 / CcI3</strain>
    </source>
</reference>
<dbReference type="RefSeq" id="WP_011438264.1">
    <property type="nucleotide sequence ID" value="NC_007777.1"/>
</dbReference>
<dbReference type="AlphaFoldDB" id="Q2J652"/>
<dbReference type="KEGG" id="fra:Francci3_3890"/>
<evidence type="ECO:0000313" key="1">
    <source>
        <dbReference type="EMBL" id="ABD13240.1"/>
    </source>
</evidence>
<gene>
    <name evidence="1" type="ordered locus">Francci3_3890</name>
</gene>
<proteinExistence type="predicted"/>
<dbReference type="Proteomes" id="UP000001937">
    <property type="component" value="Chromosome"/>
</dbReference>
<sequence>MDYVMDLSESEWGTPAPDRTGSWAIVVLEQGTRQVQGVIGPFRSPGHAQAYACDGGFADWLIVPSLYLMSPTEPEIAAIAVL</sequence>
<dbReference type="HOGENOM" id="CLU_2553318_0_0_11"/>